<keyword evidence="1" id="KW-0812">Transmembrane</keyword>
<keyword evidence="3" id="KW-1185">Reference proteome</keyword>
<evidence type="ECO:0000256" key="1">
    <source>
        <dbReference type="SAM" id="Phobius"/>
    </source>
</evidence>
<sequence>MAFALVAAVAKMVIVALVIGGLIFRTKETIGLLLLGGLFTLMSKHPAIGIPLVIGLLVIGFMAKKAEETAE</sequence>
<dbReference type="AlphaFoldDB" id="T0HXP8"/>
<dbReference type="Proteomes" id="UP000015527">
    <property type="component" value="Unassembled WGS sequence"/>
</dbReference>
<comment type="caution">
    <text evidence="2">The sequence shown here is derived from an EMBL/GenBank/DDBJ whole genome shotgun (WGS) entry which is preliminary data.</text>
</comment>
<gene>
    <name evidence="2" type="ORF">L284_06430</name>
</gene>
<feature type="transmembrane region" description="Helical" evidence="1">
    <location>
        <begin position="6"/>
        <end position="24"/>
    </location>
</feature>
<reference evidence="2 3" key="1">
    <citation type="journal article" date="2013" name="Genome Announc.">
        <title>Genome Sequence of Novosphingobium lindaniclasticum LE124T, Isolated from a Hexachlorocyclohexane Dumpsite.</title>
        <authorList>
            <person name="Saxena A."/>
            <person name="Nayyar N."/>
            <person name="Sangwan N."/>
            <person name="Kumari R."/>
            <person name="Khurana J.P."/>
            <person name="Lal R."/>
        </authorList>
    </citation>
    <scope>NUCLEOTIDE SEQUENCE [LARGE SCALE GENOMIC DNA]</scope>
    <source>
        <strain evidence="2 3">LE124</strain>
    </source>
</reference>
<name>T0HXP8_9SPHN</name>
<keyword evidence="1" id="KW-1133">Transmembrane helix</keyword>
<dbReference type="EMBL" id="ATHL01000050">
    <property type="protein sequence ID" value="EQB17812.1"/>
    <property type="molecule type" value="Genomic_DNA"/>
</dbReference>
<evidence type="ECO:0000313" key="2">
    <source>
        <dbReference type="EMBL" id="EQB17812.1"/>
    </source>
</evidence>
<accession>T0HXP8</accession>
<proteinExistence type="predicted"/>
<organism evidence="2 3">
    <name type="scientific">Novosphingobium lindaniclasticum LE124</name>
    <dbReference type="NCBI Taxonomy" id="1096930"/>
    <lineage>
        <taxon>Bacteria</taxon>
        <taxon>Pseudomonadati</taxon>
        <taxon>Pseudomonadota</taxon>
        <taxon>Alphaproteobacteria</taxon>
        <taxon>Sphingomonadales</taxon>
        <taxon>Sphingomonadaceae</taxon>
        <taxon>Novosphingobium</taxon>
    </lineage>
</organism>
<dbReference type="PATRIC" id="fig|1096930.3.peg.1270"/>
<feature type="transmembrane region" description="Helical" evidence="1">
    <location>
        <begin position="45"/>
        <end position="63"/>
    </location>
</feature>
<keyword evidence="1" id="KW-0472">Membrane</keyword>
<protein>
    <submittedName>
        <fullName evidence="2">Uncharacterized protein</fullName>
    </submittedName>
</protein>
<evidence type="ECO:0000313" key="3">
    <source>
        <dbReference type="Proteomes" id="UP000015527"/>
    </source>
</evidence>